<keyword evidence="4 7" id="KW-0812">Transmembrane</keyword>
<sequence>MVETIAHDGLPRGTWALVAVRFLLYLGMQAAYFIGVIGTLTYRLGADTVTLAVSVGVLAAAVVAGNAAGGILLDRRGPSAHTAVTLSATIAVSLAFQVVGLSTAAVLALGAAFSFSMGLNYLFLSAYPAYLTADADDLKRVNAFMSVASYASVAAGPALGGAVALFLPSERVYLVAAILALAAAVAARPLMGACAIGVVGQAPVAGGDPSTVSSDGGPAASADDAAADDAPAAAGGDATFVDAARLVMLTPSLALLFWVGLLSYAGYGAFDPLESLFYRDVLKVGIAWMGWLSSAAGVGSVVGSVLALRLPRRYVNVRTLMLLIALEGAACILYVGTPYVVCALPGQLLLGVAFGSITPIQSTLVQLHTPLAVMGRVNSIMNAGFNGAGVLPLVAAPVLAGAFGVQEVLVGASCFVLFVPLVCLVALKGRIRQIVEEERGGLRSRNIMHEEKL</sequence>
<dbReference type="Pfam" id="PF07690">
    <property type="entry name" value="MFS_1"/>
    <property type="match status" value="1"/>
</dbReference>
<feature type="transmembrane region" description="Helical" evidence="7">
    <location>
        <begin position="22"/>
        <end position="45"/>
    </location>
</feature>
<comment type="caution">
    <text evidence="8">The sequence shown here is derived from an EMBL/GenBank/DDBJ whole genome shotgun (WGS) entry which is preliminary data.</text>
</comment>
<feature type="transmembrane region" description="Helical" evidence="7">
    <location>
        <begin position="80"/>
        <end position="99"/>
    </location>
</feature>
<proteinExistence type="predicted"/>
<feature type="transmembrane region" description="Helical" evidence="7">
    <location>
        <begin position="347"/>
        <end position="367"/>
    </location>
</feature>
<evidence type="ECO:0000313" key="9">
    <source>
        <dbReference type="Proteomes" id="UP000753256"/>
    </source>
</evidence>
<feature type="transmembrane region" description="Helical" evidence="7">
    <location>
        <begin position="246"/>
        <end position="266"/>
    </location>
</feature>
<evidence type="ECO:0000256" key="1">
    <source>
        <dbReference type="ARBA" id="ARBA00004651"/>
    </source>
</evidence>
<reference evidence="8" key="2">
    <citation type="submission" date="2021-09" db="EMBL/GenBank/DDBJ databases">
        <authorList>
            <person name="Gilroy R."/>
        </authorList>
    </citation>
    <scope>NUCLEOTIDE SEQUENCE</scope>
    <source>
        <strain evidence="8">ChiHjej13B12-9602</strain>
    </source>
</reference>
<keyword evidence="6 7" id="KW-0472">Membrane</keyword>
<evidence type="ECO:0000256" key="7">
    <source>
        <dbReference type="SAM" id="Phobius"/>
    </source>
</evidence>
<name>A0A921LVE0_9ACTN</name>
<feature type="transmembrane region" description="Helical" evidence="7">
    <location>
        <begin position="379"/>
        <end position="402"/>
    </location>
</feature>
<evidence type="ECO:0000256" key="5">
    <source>
        <dbReference type="ARBA" id="ARBA00022989"/>
    </source>
</evidence>
<feature type="transmembrane region" description="Helical" evidence="7">
    <location>
        <begin position="51"/>
        <end position="73"/>
    </location>
</feature>
<feature type="transmembrane region" description="Helical" evidence="7">
    <location>
        <begin position="105"/>
        <end position="131"/>
    </location>
</feature>
<dbReference type="PANTHER" id="PTHR23513:SF9">
    <property type="entry name" value="ENTEROBACTIN EXPORTER ENTS"/>
    <property type="match status" value="1"/>
</dbReference>
<keyword evidence="2" id="KW-0813">Transport</keyword>
<dbReference type="PANTHER" id="PTHR23513">
    <property type="entry name" value="INTEGRAL MEMBRANE EFFLUX PROTEIN-RELATED"/>
    <property type="match status" value="1"/>
</dbReference>
<dbReference type="InterPro" id="IPR036259">
    <property type="entry name" value="MFS_trans_sf"/>
</dbReference>
<reference evidence="8" key="1">
    <citation type="journal article" date="2021" name="PeerJ">
        <title>Extensive microbial diversity within the chicken gut microbiome revealed by metagenomics and culture.</title>
        <authorList>
            <person name="Gilroy R."/>
            <person name="Ravi A."/>
            <person name="Getino M."/>
            <person name="Pursley I."/>
            <person name="Horton D.L."/>
            <person name="Alikhan N.F."/>
            <person name="Baker D."/>
            <person name="Gharbi K."/>
            <person name="Hall N."/>
            <person name="Watson M."/>
            <person name="Adriaenssens E.M."/>
            <person name="Foster-Nyarko E."/>
            <person name="Jarju S."/>
            <person name="Secka A."/>
            <person name="Antonio M."/>
            <person name="Oren A."/>
            <person name="Chaudhuri R.R."/>
            <person name="La Ragione R."/>
            <person name="Hildebrand F."/>
            <person name="Pallen M.J."/>
        </authorList>
    </citation>
    <scope>NUCLEOTIDE SEQUENCE</scope>
    <source>
        <strain evidence="8">ChiHjej13B12-9602</strain>
    </source>
</reference>
<organism evidence="8 9">
    <name type="scientific">Enorma phocaeensis</name>
    <dbReference type="NCBI Taxonomy" id="1871019"/>
    <lineage>
        <taxon>Bacteria</taxon>
        <taxon>Bacillati</taxon>
        <taxon>Actinomycetota</taxon>
        <taxon>Coriobacteriia</taxon>
        <taxon>Coriobacteriales</taxon>
        <taxon>Coriobacteriaceae</taxon>
        <taxon>Enorma</taxon>
    </lineage>
</organism>
<protein>
    <submittedName>
        <fullName evidence="8">MFS transporter</fullName>
    </submittedName>
</protein>
<dbReference type="Proteomes" id="UP000753256">
    <property type="component" value="Unassembled WGS sequence"/>
</dbReference>
<feature type="transmembrane region" description="Helical" evidence="7">
    <location>
        <begin position="408"/>
        <end position="427"/>
    </location>
</feature>
<evidence type="ECO:0000256" key="4">
    <source>
        <dbReference type="ARBA" id="ARBA00022692"/>
    </source>
</evidence>
<evidence type="ECO:0000313" key="8">
    <source>
        <dbReference type="EMBL" id="HJG37730.1"/>
    </source>
</evidence>
<dbReference type="GO" id="GO:0022857">
    <property type="term" value="F:transmembrane transporter activity"/>
    <property type="evidence" value="ECO:0007669"/>
    <property type="project" value="InterPro"/>
</dbReference>
<dbReference type="InterPro" id="IPR011701">
    <property type="entry name" value="MFS"/>
</dbReference>
<evidence type="ECO:0000256" key="3">
    <source>
        <dbReference type="ARBA" id="ARBA00022475"/>
    </source>
</evidence>
<dbReference type="SUPFAM" id="SSF103473">
    <property type="entry name" value="MFS general substrate transporter"/>
    <property type="match status" value="1"/>
</dbReference>
<gene>
    <name evidence="8" type="ORF">K8V70_07720</name>
</gene>
<keyword evidence="3" id="KW-1003">Cell membrane</keyword>
<accession>A0A921LVE0</accession>
<evidence type="ECO:0000256" key="6">
    <source>
        <dbReference type="ARBA" id="ARBA00023136"/>
    </source>
</evidence>
<dbReference type="EMBL" id="DYUZ01000029">
    <property type="protein sequence ID" value="HJG37730.1"/>
    <property type="molecule type" value="Genomic_DNA"/>
</dbReference>
<dbReference type="Gene3D" id="1.20.1250.20">
    <property type="entry name" value="MFS general substrate transporter like domains"/>
    <property type="match status" value="1"/>
</dbReference>
<feature type="transmembrane region" description="Helical" evidence="7">
    <location>
        <begin position="286"/>
        <end position="308"/>
    </location>
</feature>
<dbReference type="AlphaFoldDB" id="A0A921LVE0"/>
<dbReference type="RefSeq" id="WP_273190675.1">
    <property type="nucleotide sequence ID" value="NZ_DYUZ01000029.1"/>
</dbReference>
<evidence type="ECO:0000256" key="2">
    <source>
        <dbReference type="ARBA" id="ARBA00022448"/>
    </source>
</evidence>
<keyword evidence="5 7" id="KW-1133">Transmembrane helix</keyword>
<dbReference type="GO" id="GO:0005886">
    <property type="term" value="C:plasma membrane"/>
    <property type="evidence" value="ECO:0007669"/>
    <property type="project" value="UniProtKB-SubCell"/>
</dbReference>
<comment type="subcellular location">
    <subcellularLocation>
        <location evidence="1">Cell membrane</location>
        <topology evidence="1">Multi-pass membrane protein</topology>
    </subcellularLocation>
</comment>
<feature type="transmembrane region" description="Helical" evidence="7">
    <location>
        <begin position="320"/>
        <end position="341"/>
    </location>
</feature>
<feature type="transmembrane region" description="Helical" evidence="7">
    <location>
        <begin position="143"/>
        <end position="166"/>
    </location>
</feature>